<keyword evidence="1" id="KW-0812">Transmembrane</keyword>
<comment type="caution">
    <text evidence="2">The sequence shown here is derived from an EMBL/GenBank/DDBJ whole genome shotgun (WGS) entry which is preliminary data.</text>
</comment>
<gene>
    <name evidence="2" type="ORF">OCV51_00680</name>
</gene>
<dbReference type="EMBL" id="JAOQJX010000001">
    <property type="protein sequence ID" value="MCU6746187.1"/>
    <property type="molecule type" value="Genomic_DNA"/>
</dbReference>
<keyword evidence="1" id="KW-0472">Membrane</keyword>
<keyword evidence="1" id="KW-1133">Transmembrane helix</keyword>
<name>A0ABT2T8D9_9FIRM</name>
<evidence type="ECO:0000256" key="1">
    <source>
        <dbReference type="SAM" id="Phobius"/>
    </source>
</evidence>
<reference evidence="2 3" key="1">
    <citation type="journal article" date="2021" name="ISME Commun">
        <title>Automated analysis of genomic sequences facilitates high-throughput and comprehensive description of bacteria.</title>
        <authorList>
            <person name="Hitch T.C.A."/>
        </authorList>
    </citation>
    <scope>NUCLEOTIDE SEQUENCE [LARGE SCALE GENOMIC DNA]</scope>
    <source>
        <strain evidence="2 3">H2_18</strain>
    </source>
</reference>
<keyword evidence="3" id="KW-1185">Reference proteome</keyword>
<dbReference type="InterPro" id="IPR014509">
    <property type="entry name" value="YjdF-like"/>
</dbReference>
<protein>
    <submittedName>
        <fullName evidence="2">Uncharacterized protein</fullName>
    </submittedName>
</protein>
<dbReference type="Proteomes" id="UP001652394">
    <property type="component" value="Unassembled WGS sequence"/>
</dbReference>
<feature type="transmembrane region" description="Helical" evidence="1">
    <location>
        <begin position="214"/>
        <end position="232"/>
    </location>
</feature>
<evidence type="ECO:0000313" key="2">
    <source>
        <dbReference type="EMBL" id="MCU6746187.1"/>
    </source>
</evidence>
<feature type="transmembrane region" description="Helical" evidence="1">
    <location>
        <begin position="12"/>
        <end position="29"/>
    </location>
</feature>
<proteinExistence type="predicted"/>
<accession>A0ABT2T8D9</accession>
<organism evidence="2 3">
    <name type="scientific">Faecalicatena acetigenes</name>
    <dbReference type="NCBI Taxonomy" id="2981790"/>
    <lineage>
        <taxon>Bacteria</taxon>
        <taxon>Bacillati</taxon>
        <taxon>Bacillota</taxon>
        <taxon>Clostridia</taxon>
        <taxon>Lachnospirales</taxon>
        <taxon>Lachnospiraceae</taxon>
        <taxon>Faecalicatena</taxon>
    </lineage>
</organism>
<dbReference type="RefSeq" id="WP_205408556.1">
    <property type="nucleotide sequence ID" value="NZ_JAOQJX010000001.1"/>
</dbReference>
<feature type="transmembrane region" description="Helical" evidence="1">
    <location>
        <begin position="94"/>
        <end position="115"/>
    </location>
</feature>
<feature type="transmembrane region" description="Helical" evidence="1">
    <location>
        <begin position="127"/>
        <end position="147"/>
    </location>
</feature>
<dbReference type="Pfam" id="PF09997">
    <property type="entry name" value="DUF2238"/>
    <property type="match status" value="1"/>
</dbReference>
<sequence>MELREHKSSFIVYFVLRFLVIVMMVLQILNHNYENVFLCALTLLLLVIPSFVQVTFKIELPTTLEIIILIFIFAAEILGEISEFYLMFPFWDTVLHTLNGFLAAAIGFSLVDLLNRNERTSFTLSPVFMAIVAFCFSMTIGVVWEFFEFGMDQIMGYDMQKDTVIHVIRSVTLDPAGRNVPAVIDHISSTAVNGTELGLGGYLDIGLIDTMYDLIVNFIGAAVFSVLGFFYVKNRGKGKVARRFIPRRKKSDRDFLKIVSENVGREEEEQIEEQKE</sequence>
<feature type="transmembrane region" description="Helical" evidence="1">
    <location>
        <begin position="35"/>
        <end position="54"/>
    </location>
</feature>
<evidence type="ECO:0000313" key="3">
    <source>
        <dbReference type="Proteomes" id="UP001652394"/>
    </source>
</evidence>
<feature type="transmembrane region" description="Helical" evidence="1">
    <location>
        <begin position="66"/>
        <end position="88"/>
    </location>
</feature>